<protein>
    <submittedName>
        <fullName evidence="1">Uncharacterized protein</fullName>
    </submittedName>
</protein>
<organism evidence="1 2">
    <name type="scientific">Glossina pallidipes</name>
    <name type="common">Tsetse fly</name>
    <dbReference type="NCBI Taxonomy" id="7398"/>
    <lineage>
        <taxon>Eukaryota</taxon>
        <taxon>Metazoa</taxon>
        <taxon>Ecdysozoa</taxon>
        <taxon>Arthropoda</taxon>
        <taxon>Hexapoda</taxon>
        <taxon>Insecta</taxon>
        <taxon>Pterygota</taxon>
        <taxon>Neoptera</taxon>
        <taxon>Endopterygota</taxon>
        <taxon>Diptera</taxon>
        <taxon>Brachycera</taxon>
        <taxon>Muscomorpha</taxon>
        <taxon>Hippoboscoidea</taxon>
        <taxon>Glossinidae</taxon>
        <taxon>Glossina</taxon>
    </lineage>
</organism>
<dbReference type="AlphaFoldDB" id="A0A1A9Z326"/>
<reference evidence="2" key="1">
    <citation type="submission" date="2014-03" db="EMBL/GenBank/DDBJ databases">
        <authorList>
            <person name="Aksoy S."/>
            <person name="Warren W."/>
            <person name="Wilson R.K."/>
        </authorList>
    </citation>
    <scope>NUCLEOTIDE SEQUENCE [LARGE SCALE GENOMIC DNA]</scope>
    <source>
        <strain evidence="2">IAEA</strain>
    </source>
</reference>
<accession>A0A1A9Z326</accession>
<evidence type="ECO:0000313" key="2">
    <source>
        <dbReference type="Proteomes" id="UP000092445"/>
    </source>
</evidence>
<sequence length="142" mass="16696">MLIWLVYELGQGQARPYKSRREEIFSCSVNLMSTFSAESRHIKLMCFLIFYAAYKSLLSAIDIRRYILKCKCISLYKIDTFDQRPFGLCLLLIKVNSWFVNNIVVVVVACCPVKFFTLFHHSTKCNTKKSHHRTDRRNNKSE</sequence>
<name>A0A1A9Z326_GLOPL</name>
<reference evidence="1" key="2">
    <citation type="submission" date="2020-05" db="UniProtKB">
        <authorList>
            <consortium name="EnsemblMetazoa"/>
        </authorList>
    </citation>
    <scope>IDENTIFICATION</scope>
    <source>
        <strain evidence="1">IAEA</strain>
    </source>
</reference>
<evidence type="ECO:0000313" key="1">
    <source>
        <dbReference type="EnsemblMetazoa" id="GPAI002304-PA"/>
    </source>
</evidence>
<proteinExistence type="predicted"/>
<dbReference type="VEuPathDB" id="VectorBase:GPAI002304"/>
<keyword evidence="2" id="KW-1185">Reference proteome</keyword>
<dbReference type="Proteomes" id="UP000092445">
    <property type="component" value="Unassembled WGS sequence"/>
</dbReference>
<dbReference type="EnsemblMetazoa" id="GPAI002304-RA">
    <property type="protein sequence ID" value="GPAI002304-PA"/>
    <property type="gene ID" value="GPAI002304"/>
</dbReference>